<protein>
    <submittedName>
        <fullName evidence="2">Putative dnaJ domain-containing protein</fullName>
    </submittedName>
</protein>
<dbReference type="AlphaFoldDB" id="A0A251SJK2"/>
<dbReference type="GO" id="GO:0006979">
    <property type="term" value="P:response to oxidative stress"/>
    <property type="evidence" value="ECO:0000318"/>
    <property type="project" value="GO_Central"/>
</dbReference>
<dbReference type="InParanoid" id="A0A251SJK2"/>
<organism evidence="2 3">
    <name type="scientific">Helianthus annuus</name>
    <name type="common">Common sunflower</name>
    <dbReference type="NCBI Taxonomy" id="4232"/>
    <lineage>
        <taxon>Eukaryota</taxon>
        <taxon>Viridiplantae</taxon>
        <taxon>Streptophyta</taxon>
        <taxon>Embryophyta</taxon>
        <taxon>Tracheophyta</taxon>
        <taxon>Spermatophyta</taxon>
        <taxon>Magnoliopsida</taxon>
        <taxon>eudicotyledons</taxon>
        <taxon>Gunneridae</taxon>
        <taxon>Pentapetalae</taxon>
        <taxon>asterids</taxon>
        <taxon>campanulids</taxon>
        <taxon>Asterales</taxon>
        <taxon>Asteraceae</taxon>
        <taxon>Asteroideae</taxon>
        <taxon>Heliantheae alliance</taxon>
        <taxon>Heliantheae</taxon>
        <taxon>Helianthus</taxon>
    </lineage>
</organism>
<proteinExistence type="predicted"/>
<evidence type="ECO:0000313" key="3">
    <source>
        <dbReference type="Proteomes" id="UP000215914"/>
    </source>
</evidence>
<dbReference type="InterPro" id="IPR001623">
    <property type="entry name" value="DnaJ_domain"/>
</dbReference>
<keyword evidence="1" id="KW-1133">Transmembrane helix</keyword>
<feature type="transmembrane region" description="Helical" evidence="1">
    <location>
        <begin position="27"/>
        <end position="48"/>
    </location>
</feature>
<gene>
    <name evidence="2" type="ORF">HannXRQ_Chr14g0445891</name>
</gene>
<name>A0A251SJK2_HELAN</name>
<dbReference type="PANTHER" id="PTHR37223:SF1">
    <property type="entry name" value="OS08G0528601 PROTEIN"/>
    <property type="match status" value="1"/>
</dbReference>
<dbReference type="CDD" id="cd06257">
    <property type="entry name" value="DnaJ"/>
    <property type="match status" value="1"/>
</dbReference>
<sequence>MAKRSGTARRRDDESVPTRAIDSVFRFVRFAEFEILFILFFVIAFIIFKDLKLYGKRYNGFVVFAAADYYSTLGVPKSATIKDIKAAYRKLGHQELNMKGAKQEWRPLMNNLG</sequence>
<evidence type="ECO:0000313" key="2">
    <source>
        <dbReference type="EMBL" id="OTF98465.1"/>
    </source>
</evidence>
<evidence type="ECO:0000256" key="1">
    <source>
        <dbReference type="SAM" id="Phobius"/>
    </source>
</evidence>
<dbReference type="Gene3D" id="1.10.287.110">
    <property type="entry name" value="DnaJ domain"/>
    <property type="match status" value="1"/>
</dbReference>
<dbReference type="EMBL" id="CM007903">
    <property type="protein sequence ID" value="OTF98465.1"/>
    <property type="molecule type" value="Genomic_DNA"/>
</dbReference>
<dbReference type="InterPro" id="IPR036869">
    <property type="entry name" value="J_dom_sf"/>
</dbReference>
<keyword evidence="1" id="KW-0812">Transmembrane</keyword>
<reference evidence="3" key="1">
    <citation type="journal article" date="2017" name="Nature">
        <title>The sunflower genome provides insights into oil metabolism, flowering and Asterid evolution.</title>
        <authorList>
            <person name="Badouin H."/>
            <person name="Gouzy J."/>
            <person name="Grassa C.J."/>
            <person name="Murat F."/>
            <person name="Staton S.E."/>
            <person name="Cottret L."/>
            <person name="Lelandais-Briere C."/>
            <person name="Owens G.L."/>
            <person name="Carrere S."/>
            <person name="Mayjonade B."/>
            <person name="Legrand L."/>
            <person name="Gill N."/>
            <person name="Kane N.C."/>
            <person name="Bowers J.E."/>
            <person name="Hubner S."/>
            <person name="Bellec A."/>
            <person name="Berard A."/>
            <person name="Berges H."/>
            <person name="Blanchet N."/>
            <person name="Boniface M.C."/>
            <person name="Brunel D."/>
            <person name="Catrice O."/>
            <person name="Chaidir N."/>
            <person name="Claudel C."/>
            <person name="Donnadieu C."/>
            <person name="Faraut T."/>
            <person name="Fievet G."/>
            <person name="Helmstetter N."/>
            <person name="King M."/>
            <person name="Knapp S.J."/>
            <person name="Lai Z."/>
            <person name="Le Paslier M.C."/>
            <person name="Lippi Y."/>
            <person name="Lorenzon L."/>
            <person name="Mandel J.R."/>
            <person name="Marage G."/>
            <person name="Marchand G."/>
            <person name="Marquand E."/>
            <person name="Bret-Mestries E."/>
            <person name="Morien E."/>
            <person name="Nambeesan S."/>
            <person name="Nguyen T."/>
            <person name="Pegot-Espagnet P."/>
            <person name="Pouilly N."/>
            <person name="Raftis F."/>
            <person name="Sallet E."/>
            <person name="Schiex T."/>
            <person name="Thomas J."/>
            <person name="Vandecasteele C."/>
            <person name="Vares D."/>
            <person name="Vear F."/>
            <person name="Vautrin S."/>
            <person name="Crespi M."/>
            <person name="Mangin B."/>
            <person name="Burke J.M."/>
            <person name="Salse J."/>
            <person name="Munos S."/>
            <person name="Vincourt P."/>
            <person name="Rieseberg L.H."/>
            <person name="Langlade N.B."/>
        </authorList>
    </citation>
    <scope>NUCLEOTIDE SEQUENCE [LARGE SCALE GENOMIC DNA]</scope>
    <source>
        <strain evidence="3">cv. SF193</strain>
    </source>
</reference>
<keyword evidence="3" id="KW-1185">Reference proteome</keyword>
<dbReference type="SUPFAM" id="SSF46565">
    <property type="entry name" value="Chaperone J-domain"/>
    <property type="match status" value="1"/>
</dbReference>
<dbReference type="PANTHER" id="PTHR37223">
    <property type="entry name" value="OS08G0528601 PROTEIN"/>
    <property type="match status" value="1"/>
</dbReference>
<dbReference type="Proteomes" id="UP000215914">
    <property type="component" value="Chromosome 14"/>
</dbReference>
<keyword evidence="1" id="KW-0472">Membrane</keyword>
<accession>A0A251SJK2</accession>